<evidence type="ECO:0000313" key="2">
    <source>
        <dbReference type="EMBL" id="MBB5689080.1"/>
    </source>
</evidence>
<name>A0A840XQE7_9PROT</name>
<dbReference type="Proteomes" id="UP000562254">
    <property type="component" value="Unassembled WGS sequence"/>
</dbReference>
<sequence>MTTRSLPASHTDRIAASAGMPWLGWLRRCIQAIRSRRQLAELDDRLLSDIGISRAEALEEASRAPWDLAPRRR</sequence>
<accession>A0A840XQE7</accession>
<dbReference type="AlphaFoldDB" id="A0A840XQE7"/>
<comment type="caution">
    <text evidence="2">The sequence shown here is derived from an EMBL/GenBank/DDBJ whole genome shotgun (WGS) entry which is preliminary data.</text>
</comment>
<dbReference type="EMBL" id="JACIJE010000002">
    <property type="protein sequence ID" value="MBB5689080.1"/>
    <property type="molecule type" value="Genomic_DNA"/>
</dbReference>
<evidence type="ECO:0000313" key="3">
    <source>
        <dbReference type="Proteomes" id="UP000562254"/>
    </source>
</evidence>
<evidence type="ECO:0000259" key="1">
    <source>
        <dbReference type="Pfam" id="PF06568"/>
    </source>
</evidence>
<proteinExistence type="predicted"/>
<feature type="domain" description="YjiS-like" evidence="1">
    <location>
        <begin position="25"/>
        <end position="57"/>
    </location>
</feature>
<reference evidence="2 3" key="1">
    <citation type="submission" date="2020-08" db="EMBL/GenBank/DDBJ databases">
        <title>Genomic Encyclopedia of Type Strains, Phase IV (KMG-IV): sequencing the most valuable type-strain genomes for metagenomic binning, comparative biology and taxonomic classification.</title>
        <authorList>
            <person name="Goeker M."/>
        </authorList>
    </citation>
    <scope>NUCLEOTIDE SEQUENCE [LARGE SCALE GENOMIC DNA]</scope>
    <source>
        <strain evidence="2 3">DSM 25895</strain>
    </source>
</reference>
<protein>
    <submittedName>
        <fullName evidence="2">Uncharacterized protein YjiS (DUF1127 family)</fullName>
    </submittedName>
</protein>
<keyword evidence="3" id="KW-1185">Reference proteome</keyword>
<dbReference type="RefSeq" id="WP_211842229.1">
    <property type="nucleotide sequence ID" value="NZ_JAAEDJ010000001.1"/>
</dbReference>
<dbReference type="InterPro" id="IPR009506">
    <property type="entry name" value="YjiS-like"/>
</dbReference>
<organism evidence="2 3">
    <name type="scientific">Neoroseomonas alkaliterrae</name>
    <dbReference type="NCBI Taxonomy" id="1452450"/>
    <lineage>
        <taxon>Bacteria</taxon>
        <taxon>Pseudomonadati</taxon>
        <taxon>Pseudomonadota</taxon>
        <taxon>Alphaproteobacteria</taxon>
        <taxon>Acetobacterales</taxon>
        <taxon>Acetobacteraceae</taxon>
        <taxon>Neoroseomonas</taxon>
    </lineage>
</organism>
<gene>
    <name evidence="2" type="ORF">FHS88_001196</name>
</gene>
<dbReference type="Pfam" id="PF06568">
    <property type="entry name" value="YjiS-like"/>
    <property type="match status" value="1"/>
</dbReference>